<organism evidence="4 7">
    <name type="scientific">Candidatus Methanofastidiosum methylothiophilum</name>
    <dbReference type="NCBI Taxonomy" id="1705564"/>
    <lineage>
        <taxon>Archaea</taxon>
        <taxon>Methanobacteriati</taxon>
        <taxon>Methanobacteriota</taxon>
        <taxon>Stenosarchaea group</taxon>
        <taxon>Candidatus Methanofastidiosia</taxon>
        <taxon>Candidatus Methanofastidiosales</taxon>
        <taxon>Candidatus Methanofastidiosaceae</taxon>
        <taxon>Candidatus Methanofastidiosum</taxon>
    </lineage>
</organism>
<evidence type="ECO:0000313" key="6">
    <source>
        <dbReference type="Proteomes" id="UP000092401"/>
    </source>
</evidence>
<evidence type="ECO:0000313" key="2">
    <source>
        <dbReference type="EMBL" id="KYC45456.1"/>
    </source>
</evidence>
<reference evidence="5 6" key="1">
    <citation type="journal article" date="2016" name="ISME J.">
        <title>Chasing the elusive Euryarchaeota class WSA2: genomes reveal a uniquely fastidious methyl-reducing methanogen.</title>
        <authorList>
            <person name="Nobu M.K."/>
            <person name="Narihiro T."/>
            <person name="Kuroda K."/>
            <person name="Mei R."/>
            <person name="Liu W.T."/>
        </authorList>
    </citation>
    <scope>NUCLEOTIDE SEQUENCE [LARGE SCALE GENOMIC DNA]</scope>
    <source>
        <strain evidence="2">B03fssc0709_Meth_Bin005</strain>
        <strain evidence="3">B15fssc0709_Meth_Bin003</strain>
        <strain evidence="4">BMIXfssc0709_Meth_Bin006</strain>
    </source>
</reference>
<evidence type="ECO:0000313" key="3">
    <source>
        <dbReference type="EMBL" id="KYC47194.1"/>
    </source>
</evidence>
<dbReference type="EMBL" id="LNGF01000030">
    <property type="protein sequence ID" value="KYC47194.1"/>
    <property type="molecule type" value="Genomic_DNA"/>
</dbReference>
<feature type="transmembrane region" description="Helical" evidence="1">
    <location>
        <begin position="37"/>
        <end position="59"/>
    </location>
</feature>
<dbReference type="EMBL" id="LNJC01000001">
    <property type="protein sequence ID" value="KYC51463.1"/>
    <property type="molecule type" value="Genomic_DNA"/>
</dbReference>
<protein>
    <submittedName>
        <fullName evidence="4">Uncharacterized protein</fullName>
    </submittedName>
</protein>
<evidence type="ECO:0000256" key="1">
    <source>
        <dbReference type="SAM" id="Phobius"/>
    </source>
</evidence>
<feature type="transmembrane region" description="Helical" evidence="1">
    <location>
        <begin position="112"/>
        <end position="132"/>
    </location>
</feature>
<evidence type="ECO:0000313" key="7">
    <source>
        <dbReference type="Proteomes" id="UP000092403"/>
    </source>
</evidence>
<evidence type="ECO:0000313" key="4">
    <source>
        <dbReference type="EMBL" id="KYC51463.1"/>
    </source>
</evidence>
<dbReference type="EMBL" id="LNGE01000018">
    <property type="protein sequence ID" value="KYC45456.1"/>
    <property type="molecule type" value="Genomic_DNA"/>
</dbReference>
<dbReference type="Proteomes" id="UP000092401">
    <property type="component" value="Unassembled WGS sequence"/>
</dbReference>
<dbReference type="Proteomes" id="UP000092403">
    <property type="component" value="Unassembled WGS sequence"/>
</dbReference>
<keyword evidence="1" id="KW-0812">Transmembrane</keyword>
<feature type="transmembrane region" description="Helical" evidence="1">
    <location>
        <begin position="5"/>
        <end position="25"/>
    </location>
</feature>
<keyword evidence="1" id="KW-1133">Transmembrane helix</keyword>
<accession>A0A150IKB3</accession>
<feature type="transmembrane region" description="Helical" evidence="1">
    <location>
        <begin position="71"/>
        <end position="92"/>
    </location>
</feature>
<dbReference type="AlphaFoldDB" id="A0A150J2K4"/>
<name>A0A150J2K4_9EURY</name>
<comment type="caution">
    <text evidence="4">The sequence shown here is derived from an EMBL/GenBank/DDBJ whole genome shotgun (WGS) entry which is preliminary data.</text>
</comment>
<dbReference type="Proteomes" id="UP000091929">
    <property type="component" value="Unassembled WGS sequence"/>
</dbReference>
<evidence type="ECO:0000313" key="5">
    <source>
        <dbReference type="Proteomes" id="UP000091929"/>
    </source>
</evidence>
<accession>A0A150IRA7</accession>
<accession>A0A150J2K4</accession>
<proteinExistence type="predicted"/>
<keyword evidence="1" id="KW-0472">Membrane</keyword>
<gene>
    <name evidence="2" type="ORF">APG10_00831</name>
    <name evidence="3" type="ORF">APG11_01350</name>
    <name evidence="4" type="ORF">APG12_00127</name>
</gene>
<sequence>MEKIYLQAIGIWVLFVFVAILNGSIRQFLILPRVNELTAHQISCFTGVSLFFLVMLLWLKFTGATYTGNNLIVIGISFLIATIVFEFLFGHYIMGHSWAKLLHDYNFFEGRLWSLVLVWTTVGPYVVAKYVLGKI</sequence>